<gene>
    <name evidence="2" type="ORF">SAMN05421676_101121</name>
</gene>
<dbReference type="RefSeq" id="WP_093130917.1">
    <property type="nucleotide sequence ID" value="NZ_FOHJ01000001.1"/>
</dbReference>
<keyword evidence="1" id="KW-0472">Membrane</keyword>
<evidence type="ECO:0000313" key="2">
    <source>
        <dbReference type="EMBL" id="SES66889.1"/>
    </source>
</evidence>
<protein>
    <submittedName>
        <fullName evidence="2">ABC-2 type transport system permease protein</fullName>
    </submittedName>
</protein>
<name>A0A1H9YD43_9BACI</name>
<dbReference type="STRING" id="237682.SAMN05421676_101121"/>
<dbReference type="AlphaFoldDB" id="A0A1H9YD43"/>
<feature type="transmembrane region" description="Helical" evidence="1">
    <location>
        <begin position="298"/>
        <end position="317"/>
    </location>
</feature>
<evidence type="ECO:0000256" key="1">
    <source>
        <dbReference type="SAM" id="Phobius"/>
    </source>
</evidence>
<feature type="transmembrane region" description="Helical" evidence="1">
    <location>
        <begin position="177"/>
        <end position="198"/>
    </location>
</feature>
<keyword evidence="3" id="KW-1185">Reference proteome</keyword>
<feature type="transmembrane region" description="Helical" evidence="1">
    <location>
        <begin position="105"/>
        <end position="129"/>
    </location>
</feature>
<dbReference type="PANTHER" id="PTHR39177">
    <property type="entry name" value="ABC TRANSPORTER PERMEASE YTRC-RELATED"/>
    <property type="match status" value="1"/>
</dbReference>
<accession>A0A1H9YD43</accession>
<dbReference type="InterPro" id="IPR023264">
    <property type="entry name" value="ABC_transptr_acetoin_YtrC/YtrD"/>
</dbReference>
<dbReference type="PRINTS" id="PR02026">
    <property type="entry name" value="YTRCYTRDABC"/>
</dbReference>
<feature type="transmembrane region" description="Helical" evidence="1">
    <location>
        <begin position="261"/>
        <end position="286"/>
    </location>
</feature>
<sequence>MLPKALLIKEWKHAKVIIWAILVVYLIQFPVFISMKMEEWKDYQYESFFQNRMDYEITSAFTGNFLIVISVGLIFILAGVLVGLERNSKRHDFSLALPYSKPSMFLTKTFLGLVSVLVSYVISFWIGYFMIWNSEFSYMLNELDLLSTFVAPFLAYFVLFTFAMFIGTIAGEMKSQVALSIIFLFFPVGVMYILSQFWEIHHLGHFDFPKEIMHVFWPTYLTGTTMEWVELLYPVMGGIIFFFAGLKLFERVPAEHSGQFLVFYGLHPVFKIGIPVCSALLGGFLLSGIVPYHASEGIHLIFYWIGALVALVFSWIITKRLLVRAS</sequence>
<organism evidence="2 3">
    <name type="scientific">Salinibacillus kushneri</name>
    <dbReference type="NCBI Taxonomy" id="237682"/>
    <lineage>
        <taxon>Bacteria</taxon>
        <taxon>Bacillati</taxon>
        <taxon>Bacillota</taxon>
        <taxon>Bacilli</taxon>
        <taxon>Bacillales</taxon>
        <taxon>Bacillaceae</taxon>
        <taxon>Salinibacillus</taxon>
    </lineage>
</organism>
<dbReference type="PANTHER" id="PTHR39177:SF1">
    <property type="entry name" value="ABC TRANSPORTER PERMEASE YTRC-RELATED"/>
    <property type="match status" value="1"/>
</dbReference>
<feature type="transmembrane region" description="Helical" evidence="1">
    <location>
        <begin position="231"/>
        <end position="249"/>
    </location>
</feature>
<feature type="transmembrane region" description="Helical" evidence="1">
    <location>
        <begin position="149"/>
        <end position="170"/>
    </location>
</feature>
<proteinExistence type="predicted"/>
<keyword evidence="1" id="KW-0812">Transmembrane</keyword>
<evidence type="ECO:0000313" key="3">
    <source>
        <dbReference type="Proteomes" id="UP000199095"/>
    </source>
</evidence>
<reference evidence="3" key="1">
    <citation type="submission" date="2016-10" db="EMBL/GenBank/DDBJ databases">
        <authorList>
            <person name="Varghese N."/>
            <person name="Submissions S."/>
        </authorList>
    </citation>
    <scope>NUCLEOTIDE SEQUENCE [LARGE SCALE GENOMIC DNA]</scope>
    <source>
        <strain evidence="3">CGMCC 1.3566</strain>
    </source>
</reference>
<dbReference type="OrthoDB" id="2658554at2"/>
<feature type="transmembrane region" description="Helical" evidence="1">
    <location>
        <begin position="57"/>
        <end position="84"/>
    </location>
</feature>
<dbReference type="InterPro" id="IPR053046">
    <property type="entry name" value="ABC-5_transporter"/>
</dbReference>
<dbReference type="EMBL" id="FOHJ01000001">
    <property type="protein sequence ID" value="SES66889.1"/>
    <property type="molecule type" value="Genomic_DNA"/>
</dbReference>
<dbReference type="Proteomes" id="UP000199095">
    <property type="component" value="Unassembled WGS sequence"/>
</dbReference>
<keyword evidence="1" id="KW-1133">Transmembrane helix</keyword>
<feature type="transmembrane region" description="Helical" evidence="1">
    <location>
        <begin position="16"/>
        <end position="37"/>
    </location>
</feature>